<evidence type="ECO:0000313" key="15">
    <source>
        <dbReference type="Proteomes" id="UP000044602"/>
    </source>
</evidence>
<keyword evidence="4" id="KW-0690">Ribosome biogenesis</keyword>
<feature type="compositionally biased region" description="Basic and acidic residues" evidence="11">
    <location>
        <begin position="106"/>
        <end position="123"/>
    </location>
</feature>
<evidence type="ECO:0000256" key="11">
    <source>
        <dbReference type="SAM" id="MobiDB-lite"/>
    </source>
</evidence>
<dbReference type="Gene3D" id="3.30.160.60">
    <property type="entry name" value="Classic Zinc Finger"/>
    <property type="match status" value="1"/>
</dbReference>
<dbReference type="EMBL" id="CVQH01021018">
    <property type="protein sequence ID" value="CRK29121.1"/>
    <property type="molecule type" value="Genomic_DNA"/>
</dbReference>
<dbReference type="PROSITE" id="PS00028">
    <property type="entry name" value="ZINC_FINGER_C2H2_1"/>
    <property type="match status" value="1"/>
</dbReference>
<evidence type="ECO:0000256" key="7">
    <source>
        <dbReference type="ARBA" id="ARBA00022833"/>
    </source>
</evidence>
<feature type="compositionally biased region" description="Basic residues" evidence="11">
    <location>
        <begin position="70"/>
        <end position="79"/>
    </location>
</feature>
<keyword evidence="3" id="KW-0963">Cytoplasm</keyword>
<dbReference type="InterPro" id="IPR003604">
    <property type="entry name" value="Matrin/U1-like-C_Znf_C2H2"/>
</dbReference>
<evidence type="ECO:0000256" key="5">
    <source>
        <dbReference type="ARBA" id="ARBA00022723"/>
    </source>
</evidence>
<evidence type="ECO:0000256" key="8">
    <source>
        <dbReference type="ARBA" id="ARBA00023242"/>
    </source>
</evidence>
<gene>
    <name evidence="13" type="ORF">BN1708_015473</name>
    <name evidence="14" type="ORF">HYQ45_015810</name>
</gene>
<organism evidence="13 15">
    <name type="scientific">Verticillium longisporum</name>
    <name type="common">Verticillium dahliae var. longisporum</name>
    <dbReference type="NCBI Taxonomy" id="100787"/>
    <lineage>
        <taxon>Eukaryota</taxon>
        <taxon>Fungi</taxon>
        <taxon>Dikarya</taxon>
        <taxon>Ascomycota</taxon>
        <taxon>Pezizomycotina</taxon>
        <taxon>Sordariomycetes</taxon>
        <taxon>Hypocreomycetidae</taxon>
        <taxon>Glomerellales</taxon>
        <taxon>Plectosphaerellaceae</taxon>
        <taxon>Verticillium</taxon>
    </lineage>
</organism>
<dbReference type="InterPro" id="IPR013087">
    <property type="entry name" value="Znf_C2H2_type"/>
</dbReference>
<reference evidence="13" key="2">
    <citation type="submission" date="2015-05" db="EMBL/GenBank/DDBJ databases">
        <authorList>
            <person name="Wang D.B."/>
            <person name="Wang M."/>
        </authorList>
    </citation>
    <scope>NUCLEOTIDE SEQUENCE [LARGE SCALE GENOMIC DNA]</scope>
    <source>
        <strain evidence="13">VL1</strain>
    </source>
</reference>
<dbReference type="GO" id="GO:0008270">
    <property type="term" value="F:zinc ion binding"/>
    <property type="evidence" value="ECO:0007669"/>
    <property type="project" value="UniProtKB-KW"/>
</dbReference>
<dbReference type="EMBL" id="JAEMWZ010000443">
    <property type="protein sequence ID" value="KAG7117486.1"/>
    <property type="molecule type" value="Genomic_DNA"/>
</dbReference>
<keyword evidence="8" id="KW-0539">Nucleus</keyword>
<evidence type="ECO:0000259" key="12">
    <source>
        <dbReference type="PROSITE" id="PS50157"/>
    </source>
</evidence>
<dbReference type="PANTHER" id="PTHR46095">
    <property type="entry name" value="ZINC FINGER PROTEIN 593"/>
    <property type="match status" value="1"/>
</dbReference>
<evidence type="ECO:0000256" key="9">
    <source>
        <dbReference type="ARBA" id="ARBA00038064"/>
    </source>
</evidence>
<feature type="domain" description="C2H2-type" evidence="12">
    <location>
        <begin position="50"/>
        <end position="79"/>
    </location>
</feature>
<comment type="similarity">
    <text evidence="9">Belongs to the ZNF593/BUD20 C2H2-type zinc-finger protein family.</text>
</comment>
<evidence type="ECO:0000313" key="13">
    <source>
        <dbReference type="EMBL" id="CRK29121.1"/>
    </source>
</evidence>
<dbReference type="SUPFAM" id="SSF57667">
    <property type="entry name" value="beta-beta-alpha zinc fingers"/>
    <property type="match status" value="1"/>
</dbReference>
<dbReference type="GO" id="GO:0042254">
    <property type="term" value="P:ribosome biogenesis"/>
    <property type="evidence" value="ECO:0007669"/>
    <property type="project" value="UniProtKB-KW"/>
</dbReference>
<dbReference type="STRING" id="100787.A0A0G4M4A5"/>
<dbReference type="SMART" id="SM00451">
    <property type="entry name" value="ZnF_U1"/>
    <property type="match status" value="1"/>
</dbReference>
<dbReference type="Proteomes" id="UP000689129">
    <property type="component" value="Unassembled WGS sequence"/>
</dbReference>
<keyword evidence="15" id="KW-1185">Reference proteome</keyword>
<accession>A0A0G4M4A5</accession>
<dbReference type="FunFam" id="3.30.160.60:FF:000299">
    <property type="entry name" value="Zinc finger protein 593"/>
    <property type="match status" value="1"/>
</dbReference>
<feature type="region of interest" description="Disordered" evidence="11">
    <location>
        <begin position="70"/>
        <end position="123"/>
    </location>
</feature>
<dbReference type="PROSITE" id="PS50157">
    <property type="entry name" value="ZINC_FINGER_C2H2_2"/>
    <property type="match status" value="1"/>
</dbReference>
<evidence type="ECO:0000256" key="6">
    <source>
        <dbReference type="ARBA" id="ARBA00022771"/>
    </source>
</evidence>
<dbReference type="AlphaFoldDB" id="A0A0G4M4A5"/>
<dbReference type="PANTHER" id="PTHR46095:SF1">
    <property type="entry name" value="ZINC FINGER PROTEIN 593"/>
    <property type="match status" value="1"/>
</dbReference>
<evidence type="ECO:0000256" key="1">
    <source>
        <dbReference type="ARBA" id="ARBA00004123"/>
    </source>
</evidence>
<reference evidence="14" key="3">
    <citation type="journal article" date="2021" name="Mol. Plant Pathol.">
        <title>A 20-kb lineage-specific genomic region tames virulence in pathogenic amphidiploid Verticillium longisporum.</title>
        <authorList>
            <person name="Harting R."/>
            <person name="Starke J."/>
            <person name="Kusch H."/>
            <person name="Poggeler S."/>
            <person name="Maurus I."/>
            <person name="Schluter R."/>
            <person name="Landesfeind M."/>
            <person name="Bulla I."/>
            <person name="Nowrousian M."/>
            <person name="de Jonge R."/>
            <person name="Stahlhut G."/>
            <person name="Hoff K.J."/>
            <person name="Asshauer K.P."/>
            <person name="Thurmer A."/>
            <person name="Stanke M."/>
            <person name="Daniel R."/>
            <person name="Morgenstern B."/>
            <person name="Thomma B.P.H.J."/>
            <person name="Kronstad J.W."/>
            <person name="Braus-Stromeyer S.A."/>
            <person name="Braus G.H."/>
        </authorList>
    </citation>
    <scope>NUCLEOTIDE SEQUENCE</scope>
    <source>
        <strain evidence="14">Vl32</strain>
    </source>
</reference>
<comment type="subcellular location">
    <subcellularLocation>
        <location evidence="2">Cytoplasm</location>
    </subcellularLocation>
    <subcellularLocation>
        <location evidence="1">Nucleus</location>
    </subcellularLocation>
</comment>
<sequence length="123" mass="14135">MGVTAHRTITKTRRKTRDLDQIKADLLSPKHLRQYKETKATEDLPALGQHYCIECAKWFDTETNLVSHRKGKPHRRRVKELKEEPYSQKEAEAAVGLRTDNTGPSKKNDTVEKAPNHEVEMAT</sequence>
<dbReference type="GO" id="GO:0005737">
    <property type="term" value="C:cytoplasm"/>
    <property type="evidence" value="ECO:0007669"/>
    <property type="project" value="UniProtKB-SubCell"/>
</dbReference>
<dbReference type="InterPro" id="IPR022755">
    <property type="entry name" value="Znf_C2H2_jaz"/>
</dbReference>
<dbReference type="GO" id="GO:0003676">
    <property type="term" value="F:nucleic acid binding"/>
    <property type="evidence" value="ECO:0007669"/>
    <property type="project" value="InterPro"/>
</dbReference>
<reference evidence="15" key="1">
    <citation type="submission" date="2015-05" db="EMBL/GenBank/DDBJ databases">
        <authorList>
            <person name="Fogelqvist Johan"/>
        </authorList>
    </citation>
    <scope>NUCLEOTIDE SEQUENCE [LARGE SCALE GENOMIC DNA]</scope>
</reference>
<dbReference type="Proteomes" id="UP000044602">
    <property type="component" value="Unassembled WGS sequence"/>
</dbReference>
<evidence type="ECO:0000256" key="2">
    <source>
        <dbReference type="ARBA" id="ARBA00004496"/>
    </source>
</evidence>
<feature type="compositionally biased region" description="Basic and acidic residues" evidence="11">
    <location>
        <begin position="80"/>
        <end position="92"/>
    </location>
</feature>
<evidence type="ECO:0000256" key="10">
    <source>
        <dbReference type="PROSITE-ProRule" id="PRU00042"/>
    </source>
</evidence>
<evidence type="ECO:0000256" key="3">
    <source>
        <dbReference type="ARBA" id="ARBA00022490"/>
    </source>
</evidence>
<proteinExistence type="inferred from homology"/>
<dbReference type="GO" id="GO:0005634">
    <property type="term" value="C:nucleus"/>
    <property type="evidence" value="ECO:0007669"/>
    <property type="project" value="UniProtKB-SubCell"/>
</dbReference>
<evidence type="ECO:0000313" key="14">
    <source>
        <dbReference type="EMBL" id="KAG7117486.1"/>
    </source>
</evidence>
<dbReference type="InterPro" id="IPR051879">
    <property type="entry name" value="C2H2-ZF_Maturation_Protein"/>
</dbReference>
<dbReference type="GO" id="GO:0043021">
    <property type="term" value="F:ribonucleoprotein complex binding"/>
    <property type="evidence" value="ECO:0007669"/>
    <property type="project" value="UniProtKB-ARBA"/>
</dbReference>
<keyword evidence="6 10" id="KW-0863">Zinc-finger</keyword>
<dbReference type="OrthoDB" id="24683at2759"/>
<keyword evidence="7" id="KW-0862">Zinc</keyword>
<dbReference type="Pfam" id="PF12171">
    <property type="entry name" value="zf-C2H2_jaz"/>
    <property type="match status" value="1"/>
</dbReference>
<keyword evidence="5" id="KW-0479">Metal-binding</keyword>
<evidence type="ECO:0000256" key="4">
    <source>
        <dbReference type="ARBA" id="ARBA00022517"/>
    </source>
</evidence>
<name>A0A0G4M4A5_VERLO</name>
<dbReference type="InterPro" id="IPR036236">
    <property type="entry name" value="Znf_C2H2_sf"/>
</dbReference>
<protein>
    <submittedName>
        <fullName evidence="14">Zinc finger protein bud20 like</fullName>
    </submittedName>
</protein>